<dbReference type="InterPro" id="IPR050697">
    <property type="entry name" value="Adenylyl/Guanylyl_Cyclase_3/4"/>
</dbReference>
<dbReference type="InterPro" id="IPR001054">
    <property type="entry name" value="A/G_cyclase"/>
</dbReference>
<dbReference type="SUPFAM" id="SSF55073">
    <property type="entry name" value="Nucleotide cyclase"/>
    <property type="match status" value="1"/>
</dbReference>
<evidence type="ECO:0000313" key="4">
    <source>
        <dbReference type="Proteomes" id="UP001152755"/>
    </source>
</evidence>
<dbReference type="GO" id="GO:0006171">
    <property type="term" value="P:cAMP biosynthetic process"/>
    <property type="evidence" value="ECO:0007669"/>
    <property type="project" value="TreeGrafter"/>
</dbReference>
<organism evidence="3 4">
    <name type="scientific">Speluncibacter jeojiensis</name>
    <dbReference type="NCBI Taxonomy" id="2710754"/>
    <lineage>
        <taxon>Bacteria</taxon>
        <taxon>Bacillati</taxon>
        <taxon>Actinomycetota</taxon>
        <taxon>Actinomycetes</taxon>
        <taxon>Mycobacteriales</taxon>
        <taxon>Speluncibacteraceae</taxon>
        <taxon>Speluncibacter</taxon>
    </lineage>
</organism>
<feature type="domain" description="Guanylate cyclase" evidence="2">
    <location>
        <begin position="101"/>
        <end position="213"/>
    </location>
</feature>
<dbReference type="Proteomes" id="UP001152755">
    <property type="component" value="Unassembled WGS sequence"/>
</dbReference>
<sequence length="269" mass="28889">MQQDGARDRASALARWVLELDRRPDLVALIRRTRRALPGDPGFGDPLSTAGPGSARAVARVADRLLTDQPGASREVGLAALQVWEAARERSGRGGGDTEVTLVFTDLVGFSSWALAAGDGATLRMLREVAAVAEPEFVNRHGRIVKRMGDGLMAVFHDPARAVAAVFAARRALADVEVAGYRPVMRVGIHTGTPRRIGADWLGVDVNIAARLMQAGGNGNVMISAPSLEQLGEERLTEMGLAAKPLRRFFSSRARGVPDDLRMYTLTSE</sequence>
<dbReference type="InterPro" id="IPR029787">
    <property type="entry name" value="Nucleotide_cyclase"/>
</dbReference>
<accession>A0A9X4M8Z8</accession>
<protein>
    <submittedName>
        <fullName evidence="3">Adenylate/guanylate cyclase domain-containing protein</fullName>
    </submittedName>
</protein>
<gene>
    <name evidence="3" type="ORF">NVS88_16955</name>
</gene>
<proteinExistence type="inferred from homology"/>
<dbReference type="Gene3D" id="3.30.70.1230">
    <property type="entry name" value="Nucleotide cyclase"/>
    <property type="match status" value="1"/>
</dbReference>
<dbReference type="PANTHER" id="PTHR43081:SF19">
    <property type="entry name" value="PH-SENSITIVE ADENYLATE CYCLASE RV1264"/>
    <property type="match status" value="1"/>
</dbReference>
<evidence type="ECO:0000256" key="1">
    <source>
        <dbReference type="ARBA" id="ARBA00005381"/>
    </source>
</evidence>
<dbReference type="EMBL" id="JANRHA010000012">
    <property type="protein sequence ID" value="MDG3016246.1"/>
    <property type="molecule type" value="Genomic_DNA"/>
</dbReference>
<dbReference type="SMART" id="SM00044">
    <property type="entry name" value="CYCc"/>
    <property type="match status" value="1"/>
</dbReference>
<reference evidence="3" key="1">
    <citation type="submission" date="2022-08" db="EMBL/GenBank/DDBJ databases">
        <title>Genome analysis of Corynebacteriales strain.</title>
        <authorList>
            <person name="Lee S.D."/>
        </authorList>
    </citation>
    <scope>NUCLEOTIDE SEQUENCE</scope>
    <source>
        <strain evidence="3">D3-21</strain>
    </source>
</reference>
<dbReference type="Pfam" id="PF00211">
    <property type="entry name" value="Guanylate_cyc"/>
    <property type="match status" value="1"/>
</dbReference>
<dbReference type="CDD" id="cd07302">
    <property type="entry name" value="CHD"/>
    <property type="match status" value="1"/>
</dbReference>
<dbReference type="AlphaFoldDB" id="A0A9X4M8Z8"/>
<evidence type="ECO:0000259" key="2">
    <source>
        <dbReference type="PROSITE" id="PS50125"/>
    </source>
</evidence>
<dbReference type="GO" id="GO:0035556">
    <property type="term" value="P:intracellular signal transduction"/>
    <property type="evidence" value="ECO:0007669"/>
    <property type="project" value="InterPro"/>
</dbReference>
<evidence type="ECO:0000313" key="3">
    <source>
        <dbReference type="EMBL" id="MDG3016246.1"/>
    </source>
</evidence>
<dbReference type="PROSITE" id="PS50125">
    <property type="entry name" value="GUANYLATE_CYCLASE_2"/>
    <property type="match status" value="1"/>
</dbReference>
<keyword evidence="4" id="KW-1185">Reference proteome</keyword>
<comment type="similarity">
    <text evidence="1">Belongs to the adenylyl cyclase class-3 family.</text>
</comment>
<name>A0A9X4M8Z8_9ACTN</name>
<dbReference type="PANTHER" id="PTHR43081">
    <property type="entry name" value="ADENYLATE CYCLASE, TERMINAL-DIFFERENTIATION SPECIFIC-RELATED"/>
    <property type="match status" value="1"/>
</dbReference>
<comment type="caution">
    <text evidence="3">The sequence shown here is derived from an EMBL/GenBank/DDBJ whole genome shotgun (WGS) entry which is preliminary data.</text>
</comment>
<dbReference type="GO" id="GO:0004016">
    <property type="term" value="F:adenylate cyclase activity"/>
    <property type="evidence" value="ECO:0007669"/>
    <property type="project" value="UniProtKB-ARBA"/>
</dbReference>